<dbReference type="Proteomes" id="UP001516400">
    <property type="component" value="Unassembled WGS sequence"/>
</dbReference>
<organism evidence="2 3">
    <name type="scientific">Cryptolaemus montrouzieri</name>
    <dbReference type="NCBI Taxonomy" id="559131"/>
    <lineage>
        <taxon>Eukaryota</taxon>
        <taxon>Metazoa</taxon>
        <taxon>Ecdysozoa</taxon>
        <taxon>Arthropoda</taxon>
        <taxon>Hexapoda</taxon>
        <taxon>Insecta</taxon>
        <taxon>Pterygota</taxon>
        <taxon>Neoptera</taxon>
        <taxon>Endopterygota</taxon>
        <taxon>Coleoptera</taxon>
        <taxon>Polyphaga</taxon>
        <taxon>Cucujiformia</taxon>
        <taxon>Coccinelloidea</taxon>
        <taxon>Coccinellidae</taxon>
        <taxon>Scymninae</taxon>
        <taxon>Scymnini</taxon>
        <taxon>Cryptolaemus</taxon>
    </lineage>
</organism>
<reference evidence="2 3" key="1">
    <citation type="journal article" date="2021" name="BMC Biol.">
        <title>Horizontally acquired antibacterial genes associated with adaptive radiation of ladybird beetles.</title>
        <authorList>
            <person name="Li H.S."/>
            <person name="Tang X.F."/>
            <person name="Huang Y.H."/>
            <person name="Xu Z.Y."/>
            <person name="Chen M.L."/>
            <person name="Du X.Y."/>
            <person name="Qiu B.Y."/>
            <person name="Chen P.T."/>
            <person name="Zhang W."/>
            <person name="Slipinski A."/>
            <person name="Escalona H.E."/>
            <person name="Waterhouse R.M."/>
            <person name="Zwick A."/>
            <person name="Pang H."/>
        </authorList>
    </citation>
    <scope>NUCLEOTIDE SEQUENCE [LARGE SCALE GENOMIC DNA]</scope>
    <source>
        <strain evidence="2">SYSU2018</strain>
    </source>
</reference>
<evidence type="ECO:0000313" key="3">
    <source>
        <dbReference type="Proteomes" id="UP001516400"/>
    </source>
</evidence>
<feature type="non-terminal residue" evidence="2">
    <location>
        <position position="167"/>
    </location>
</feature>
<feature type="compositionally biased region" description="Acidic residues" evidence="1">
    <location>
        <begin position="58"/>
        <end position="67"/>
    </location>
</feature>
<proteinExistence type="predicted"/>
<accession>A0ABD2MGI5</accession>
<dbReference type="AlphaFoldDB" id="A0ABD2MGI5"/>
<sequence>MGRCIYFFRNKKIAHRRSSSLQNHYFQLEEAVNSIIAEGDDNAYDFLIVPPDPRPITDEEEDPEDDLVTQALPRDVPGTVEVGRRRRLSSDGDSCDDETLSTYASTSKRPRMSEAAIVASGNHIWRKILPIYATAHKVNDAIEERLNNLYNNIKDCSLPLAFGQQMC</sequence>
<evidence type="ECO:0000313" key="2">
    <source>
        <dbReference type="EMBL" id="KAL3265475.1"/>
    </source>
</evidence>
<evidence type="ECO:0000256" key="1">
    <source>
        <dbReference type="SAM" id="MobiDB-lite"/>
    </source>
</evidence>
<name>A0ABD2MGI5_9CUCU</name>
<dbReference type="EMBL" id="JABFTP020000001">
    <property type="protein sequence ID" value="KAL3265475.1"/>
    <property type="molecule type" value="Genomic_DNA"/>
</dbReference>
<gene>
    <name evidence="2" type="ORF">HHI36_009679</name>
</gene>
<protein>
    <submittedName>
        <fullName evidence="2">Uncharacterized protein</fullName>
    </submittedName>
</protein>
<feature type="region of interest" description="Disordered" evidence="1">
    <location>
        <begin position="51"/>
        <end position="106"/>
    </location>
</feature>
<keyword evidence="3" id="KW-1185">Reference proteome</keyword>
<comment type="caution">
    <text evidence="2">The sequence shown here is derived from an EMBL/GenBank/DDBJ whole genome shotgun (WGS) entry which is preliminary data.</text>
</comment>